<protein>
    <submittedName>
        <fullName evidence="1">Uncharacterized protein</fullName>
    </submittedName>
</protein>
<dbReference type="AlphaFoldDB" id="A0A0F9DCU8"/>
<proteinExistence type="predicted"/>
<dbReference type="EMBL" id="LAZR01029474">
    <property type="protein sequence ID" value="KKL59474.1"/>
    <property type="molecule type" value="Genomic_DNA"/>
</dbReference>
<accession>A0A0F9DCU8</accession>
<gene>
    <name evidence="1" type="ORF">LCGC14_2215020</name>
</gene>
<sequence>MPFVGVALKVCERMEIVDKSGQGIVMRFAKMYSPEKMGIIVEEAKKYPWWDKNPKAAFMKAVGVVNKQEKKD</sequence>
<comment type="caution">
    <text evidence="1">The sequence shown here is derived from an EMBL/GenBank/DDBJ whole genome shotgun (WGS) entry which is preliminary data.</text>
</comment>
<reference evidence="1" key="1">
    <citation type="journal article" date="2015" name="Nature">
        <title>Complex archaea that bridge the gap between prokaryotes and eukaryotes.</title>
        <authorList>
            <person name="Spang A."/>
            <person name="Saw J.H."/>
            <person name="Jorgensen S.L."/>
            <person name="Zaremba-Niedzwiedzka K."/>
            <person name="Martijn J."/>
            <person name="Lind A.E."/>
            <person name="van Eijk R."/>
            <person name="Schleper C."/>
            <person name="Guy L."/>
            <person name="Ettema T.J."/>
        </authorList>
    </citation>
    <scope>NUCLEOTIDE SEQUENCE</scope>
</reference>
<organism evidence="1">
    <name type="scientific">marine sediment metagenome</name>
    <dbReference type="NCBI Taxonomy" id="412755"/>
    <lineage>
        <taxon>unclassified sequences</taxon>
        <taxon>metagenomes</taxon>
        <taxon>ecological metagenomes</taxon>
    </lineage>
</organism>
<name>A0A0F9DCU8_9ZZZZ</name>
<evidence type="ECO:0000313" key="1">
    <source>
        <dbReference type="EMBL" id="KKL59474.1"/>
    </source>
</evidence>